<name>A0A1J6K039_NICAT</name>
<dbReference type="SUPFAM" id="SSF56219">
    <property type="entry name" value="DNase I-like"/>
    <property type="match status" value="1"/>
</dbReference>
<protein>
    <recommendedName>
        <fullName evidence="4">Endonuclease/exonuclease/phosphatase domain-containing protein</fullName>
    </recommendedName>
</protein>
<accession>A0A1J6K039</accession>
<evidence type="ECO:0000256" key="1">
    <source>
        <dbReference type="SAM" id="MobiDB-lite"/>
    </source>
</evidence>
<dbReference type="Gramene" id="OIT22702">
    <property type="protein sequence ID" value="OIT22702"/>
    <property type="gene ID" value="A4A49_30028"/>
</dbReference>
<feature type="compositionally biased region" description="Basic and acidic residues" evidence="1">
    <location>
        <begin position="148"/>
        <end position="166"/>
    </location>
</feature>
<evidence type="ECO:0008006" key="4">
    <source>
        <dbReference type="Google" id="ProtNLM"/>
    </source>
</evidence>
<comment type="caution">
    <text evidence="2">The sequence shown here is derived from an EMBL/GenBank/DDBJ whole genome shotgun (WGS) entry which is preliminary data.</text>
</comment>
<dbReference type="PANTHER" id="PTHR33710">
    <property type="entry name" value="BNAC02G09200D PROTEIN"/>
    <property type="match status" value="1"/>
</dbReference>
<dbReference type="AlphaFoldDB" id="A0A1J6K039"/>
<dbReference type="PANTHER" id="PTHR33710:SF54">
    <property type="entry name" value="NON-LTR RETROELEMENT REVERSE TRANSCRIPTASE"/>
    <property type="match status" value="1"/>
</dbReference>
<proteinExistence type="predicted"/>
<gene>
    <name evidence="2" type="ORF">A4A49_30028</name>
</gene>
<evidence type="ECO:0000313" key="3">
    <source>
        <dbReference type="Proteomes" id="UP000187609"/>
    </source>
</evidence>
<evidence type="ECO:0000313" key="2">
    <source>
        <dbReference type="EMBL" id="OIT22702.1"/>
    </source>
</evidence>
<feature type="region of interest" description="Disordered" evidence="1">
    <location>
        <begin position="1"/>
        <end position="125"/>
    </location>
</feature>
<dbReference type="OMA" id="HADYLMY"/>
<reference evidence="2" key="1">
    <citation type="submission" date="2016-11" db="EMBL/GenBank/DDBJ databases">
        <title>The genome of Nicotiana attenuata.</title>
        <authorList>
            <person name="Xu S."/>
            <person name="Brockmoeller T."/>
            <person name="Gaquerel E."/>
            <person name="Navarro A."/>
            <person name="Kuhl H."/>
            <person name="Gase K."/>
            <person name="Ling Z."/>
            <person name="Zhou W."/>
            <person name="Kreitzer C."/>
            <person name="Stanke M."/>
            <person name="Tang H."/>
            <person name="Lyons E."/>
            <person name="Pandey P."/>
            <person name="Pandey S.P."/>
            <person name="Timmermann B."/>
            <person name="Baldwin I.T."/>
        </authorList>
    </citation>
    <scope>NUCLEOTIDE SEQUENCE [LARGE SCALE GENOMIC DNA]</scope>
    <source>
        <strain evidence="2">UT</strain>
    </source>
</reference>
<organism evidence="2 3">
    <name type="scientific">Nicotiana attenuata</name>
    <name type="common">Coyote tobacco</name>
    <dbReference type="NCBI Taxonomy" id="49451"/>
    <lineage>
        <taxon>Eukaryota</taxon>
        <taxon>Viridiplantae</taxon>
        <taxon>Streptophyta</taxon>
        <taxon>Embryophyta</taxon>
        <taxon>Tracheophyta</taxon>
        <taxon>Spermatophyta</taxon>
        <taxon>Magnoliopsida</taxon>
        <taxon>eudicotyledons</taxon>
        <taxon>Gunneridae</taxon>
        <taxon>Pentapetalae</taxon>
        <taxon>asterids</taxon>
        <taxon>lamiids</taxon>
        <taxon>Solanales</taxon>
        <taxon>Solanaceae</taxon>
        <taxon>Nicotianoideae</taxon>
        <taxon>Nicotianeae</taxon>
        <taxon>Nicotiana</taxon>
    </lineage>
</organism>
<dbReference type="EMBL" id="MJEQ01003545">
    <property type="protein sequence ID" value="OIT22702.1"/>
    <property type="molecule type" value="Genomic_DNA"/>
</dbReference>
<dbReference type="Proteomes" id="UP000187609">
    <property type="component" value="Unassembled WGS sequence"/>
</dbReference>
<feature type="compositionally biased region" description="Polar residues" evidence="1">
    <location>
        <begin position="77"/>
        <end position="101"/>
    </location>
</feature>
<feature type="region of interest" description="Disordered" evidence="1">
    <location>
        <begin position="142"/>
        <end position="175"/>
    </location>
</feature>
<feature type="compositionally biased region" description="Basic residues" evidence="1">
    <location>
        <begin position="22"/>
        <end position="35"/>
    </location>
</feature>
<dbReference type="InterPro" id="IPR036691">
    <property type="entry name" value="Endo/exonu/phosph_ase_sf"/>
</dbReference>
<keyword evidence="3" id="KW-1185">Reference proteome</keyword>
<dbReference type="Gene3D" id="3.60.10.10">
    <property type="entry name" value="Endonuclease/exonuclease/phosphatase"/>
    <property type="match status" value="1"/>
</dbReference>
<sequence length="384" mass="43756">MKALLKGKAKVAADFQVQTQKSKNKPSQKKRKAMRNRNAGISLNEPPDDSQFLSPQSQEKFRLDPADSLGYRHSVIANPSLSQPLLTNKELSSDGNETDMPTNDKPPKSKPHKFTFVSPSTPRKNHLLNPLDMVMEEPPLNRYTPQQDEYRPIESEDESAGNHDDDIASSDDDDEKEEHYNSYLNYFKIQHSMHQAAANVNDKIWVFWDKEFNAKVLDHDEQQLSLEMKHVENGNLFHLTLIYAKCKPILRRPLCEVLRHKSTTCNVPWCVIGDFNVIAYVEEKIGGIPYQMSKSLDFLSMMEDCGLMDLGFYGSKVTWSNGMGQCAVVWKRLDRGLANNLWLEAFPAATITHLASAGSDHNPLLLELHTRQDNGKKYFKFLNC</sequence>